<feature type="compositionally biased region" description="Acidic residues" evidence="2">
    <location>
        <begin position="1270"/>
        <end position="1281"/>
    </location>
</feature>
<feature type="compositionally biased region" description="Polar residues" evidence="2">
    <location>
        <begin position="628"/>
        <end position="641"/>
    </location>
</feature>
<reference evidence="3" key="1">
    <citation type="journal article" date="2020" name="J Insects Food Feed">
        <title>The yellow mealworm (Tenebrio molitor) genome: a resource for the emerging insects as food and feed industry.</title>
        <authorList>
            <person name="Eriksson T."/>
            <person name="Andere A."/>
            <person name="Kelstrup H."/>
            <person name="Emery V."/>
            <person name="Picard C."/>
        </authorList>
    </citation>
    <scope>NUCLEOTIDE SEQUENCE</scope>
    <source>
        <strain evidence="3">Stoneville</strain>
        <tissue evidence="3">Whole head</tissue>
    </source>
</reference>
<feature type="region of interest" description="Disordered" evidence="2">
    <location>
        <begin position="429"/>
        <end position="448"/>
    </location>
</feature>
<feature type="region of interest" description="Disordered" evidence="2">
    <location>
        <begin position="70"/>
        <end position="104"/>
    </location>
</feature>
<evidence type="ECO:0000256" key="2">
    <source>
        <dbReference type="SAM" id="MobiDB-lite"/>
    </source>
</evidence>
<keyword evidence="4" id="KW-1185">Reference proteome</keyword>
<dbReference type="PANTHER" id="PTHR13958">
    <property type="entry name" value="CENTROSOME-ASSOCIATED PROTEIN 350"/>
    <property type="match status" value="1"/>
</dbReference>
<dbReference type="EMBL" id="JABDTM020022517">
    <property type="protein sequence ID" value="KAH0815846.1"/>
    <property type="molecule type" value="Genomic_DNA"/>
</dbReference>
<feature type="region of interest" description="Disordered" evidence="2">
    <location>
        <begin position="162"/>
        <end position="245"/>
    </location>
</feature>
<feature type="compositionally biased region" description="Basic and acidic residues" evidence="2">
    <location>
        <begin position="162"/>
        <end position="189"/>
    </location>
</feature>
<feature type="compositionally biased region" description="Polar residues" evidence="2">
    <location>
        <begin position="1242"/>
        <end position="1255"/>
    </location>
</feature>
<feature type="region of interest" description="Disordered" evidence="2">
    <location>
        <begin position="1147"/>
        <end position="1174"/>
    </location>
</feature>
<feature type="region of interest" description="Disordered" evidence="2">
    <location>
        <begin position="1233"/>
        <end position="1476"/>
    </location>
</feature>
<feature type="region of interest" description="Disordered" evidence="2">
    <location>
        <begin position="468"/>
        <end position="554"/>
    </location>
</feature>
<accession>A0A8J6HKT4</accession>
<feature type="compositionally biased region" description="Polar residues" evidence="2">
    <location>
        <begin position="1451"/>
        <end position="1476"/>
    </location>
</feature>
<proteinExistence type="predicted"/>
<evidence type="ECO:0008006" key="5">
    <source>
        <dbReference type="Google" id="ProtNLM"/>
    </source>
</evidence>
<dbReference type="InterPro" id="IPR028750">
    <property type="entry name" value="CEP350/CC187"/>
</dbReference>
<feature type="compositionally biased region" description="Basic and acidic residues" evidence="2">
    <location>
        <begin position="600"/>
        <end position="609"/>
    </location>
</feature>
<dbReference type="PANTHER" id="PTHR13958:SF3">
    <property type="entry name" value="CAP-GLY DOMAIN-CONTAINING PROTEIN-RELATED"/>
    <property type="match status" value="1"/>
</dbReference>
<organism evidence="3 4">
    <name type="scientific">Tenebrio molitor</name>
    <name type="common">Yellow mealworm beetle</name>
    <dbReference type="NCBI Taxonomy" id="7067"/>
    <lineage>
        <taxon>Eukaryota</taxon>
        <taxon>Metazoa</taxon>
        <taxon>Ecdysozoa</taxon>
        <taxon>Arthropoda</taxon>
        <taxon>Hexapoda</taxon>
        <taxon>Insecta</taxon>
        <taxon>Pterygota</taxon>
        <taxon>Neoptera</taxon>
        <taxon>Endopterygota</taxon>
        <taxon>Coleoptera</taxon>
        <taxon>Polyphaga</taxon>
        <taxon>Cucujiformia</taxon>
        <taxon>Tenebrionidae</taxon>
        <taxon>Tenebrio</taxon>
    </lineage>
</organism>
<dbReference type="GO" id="GO:0008017">
    <property type="term" value="F:microtubule binding"/>
    <property type="evidence" value="ECO:0007669"/>
    <property type="project" value="InterPro"/>
</dbReference>
<feature type="compositionally biased region" description="Basic and acidic residues" evidence="2">
    <location>
        <begin position="1153"/>
        <end position="1169"/>
    </location>
</feature>
<evidence type="ECO:0000313" key="3">
    <source>
        <dbReference type="EMBL" id="KAH0815846.1"/>
    </source>
</evidence>
<dbReference type="GO" id="GO:0005813">
    <property type="term" value="C:centrosome"/>
    <property type="evidence" value="ECO:0007669"/>
    <property type="project" value="InterPro"/>
</dbReference>
<feature type="compositionally biased region" description="Basic and acidic residues" evidence="2">
    <location>
        <begin position="70"/>
        <end position="95"/>
    </location>
</feature>
<protein>
    <recommendedName>
        <fullName evidence="5">Centrosome-associated protein 350-like</fullName>
    </recommendedName>
</protein>
<feature type="compositionally biased region" description="Acidic residues" evidence="2">
    <location>
        <begin position="1292"/>
        <end position="1304"/>
    </location>
</feature>
<evidence type="ECO:0000256" key="1">
    <source>
        <dbReference type="SAM" id="Coils"/>
    </source>
</evidence>
<feature type="compositionally biased region" description="Low complexity" evidence="2">
    <location>
        <begin position="610"/>
        <end position="627"/>
    </location>
</feature>
<sequence length="1476" mass="164962">MNIHSTANKNKEVESVSTRVKNTKKEIEQLKSELEKLINLGAQPTYTKSTSEAAQPEIINSVTVTVDANRREPQIKKNVPEQPKKVAPKKPEPEAVKTSPGKKTRNYNVAEARDYIKKQREKRAEQLKAQINVADNQVDLKKQKLKELHQKTLELVTKNVQLKRERSKSRDKVAPVRLDKANPRQENVSKSRQNLVSKSRERSKQTAPSVRAKSQERTKPQNNERVSRARTRGPPAETVATGAEKIDTNLLYPPVVAPRVDDFEKTVFVPDTAKDEPVDLNKRITSEPPQKQVLEHSIMTDACLKDTKETQTSRRNEFAGAEWMRPPPALSYPYNFINTVKRKLQCAINSPRSCVDVRVQNSVATPPASAAKSREEIRQLLIKSTHSDLRSFASHRAPNLDLEAVENLELKNPKRLDLVSKNLFTNYDSESDTSKNIPEISSESLGSNESKRLLSLDKLKDLKLQMLKKSSQSSVKSDGEDSDSYSSDFQKESIRTSTIRTVTGEKLAPGELSGGNSVTNSTGNNYKVPRESDSKHGEVPSGAVKSQRGDGDSQMTFKSLLTEGQVSKSTTGSIQEMLNSRSVGDSLVLKEPSVVLSLRRDQKSQDLENNRGNNVRVGSSSGSSSESTARSGEHSQGTFKSLLTEGKVSKSSGASISERLDTKDTADGSLRLKPPTLSLSVGREEKVTHLSKSKMKNITIRPAVSNNNNVNEIHLKFEAEVRLLNDFNESFKQFVAVEKAFENLKSKNETNLSMTKILQNVDTQTSAVAKTSTEKSPRTSSINFSRGSEIIEEMNDSIVHNRNSTKSLQNSTFSTDWNLSNFNESSNTNVSTEEDRSKFSVSNVENYNVNNCAGVLSLNIVDQLIKDEDAKIQQLKAIIKIREQALLDRTKVELVWLEIQKKQLIETGKIEEASLLKKKQRGIILKHEQERNEIKKLKQMQKEASEQRKNTLKHQRNLIKMQLSTDNMLSKIAVKKPKERRSMGPLRVVQSCSESIHSETSISLKSSGIEDVLSITSRSVRVSESSDLSRRDKDKVPVSNVKRTLLMREAALQKRRKTAEELLRWHRKLLDEERKIAELEAAAKSVIKRAPAARDGPDRFDGRQLNLLWRSMTGSEERKFVEDKVYVMSQMGLERLCKSAMQYSSKNKRQHAKIGDPEHSAISEGERSTVRSASDDVNYSSVFEQDSVQEIITSQQEKTKISSISELIDNFTRIGDEISTLSKKSELGITSLKEVEDEPDKSSQSVVEITTPNQVESEETDQSEIKTSVEEEEELVEDEPSVVEIVSSPKEDIEESTDEKDGEEVTTSNICTAIEDQEEPVWETLEKQISFSVEDQEESSAKRLDEETVASIRDEEESVSSPAEDREESSGKSSVEDEEKSVSEKLTEKQISVETEDQEKVSASVEVEEKSISSVLVKETSVRLSDEQLATDEAGKDVSSAAVEDEEETSCGKSDQQISTIEESDGSSSGKSFGEE</sequence>
<feature type="compositionally biased region" description="Basic and acidic residues" evidence="2">
    <location>
        <begin position="528"/>
        <end position="538"/>
    </location>
</feature>
<reference evidence="3" key="2">
    <citation type="submission" date="2021-08" db="EMBL/GenBank/DDBJ databases">
        <authorList>
            <person name="Eriksson T."/>
        </authorList>
    </citation>
    <scope>NUCLEOTIDE SEQUENCE</scope>
    <source>
        <strain evidence="3">Stoneville</strain>
        <tissue evidence="3">Whole head</tissue>
    </source>
</reference>
<feature type="region of interest" description="Disordered" evidence="2">
    <location>
        <begin position="600"/>
        <end position="685"/>
    </location>
</feature>
<feature type="compositionally biased region" description="Low complexity" evidence="2">
    <location>
        <begin position="514"/>
        <end position="525"/>
    </location>
</feature>
<evidence type="ECO:0000313" key="4">
    <source>
        <dbReference type="Proteomes" id="UP000719412"/>
    </source>
</evidence>
<feature type="coiled-coil region" evidence="1">
    <location>
        <begin position="1062"/>
        <end position="1089"/>
    </location>
</feature>
<dbReference type="Proteomes" id="UP000719412">
    <property type="component" value="Unassembled WGS sequence"/>
</dbReference>
<feature type="coiled-coil region" evidence="1">
    <location>
        <begin position="927"/>
        <end position="957"/>
    </location>
</feature>
<feature type="coiled-coil region" evidence="1">
    <location>
        <begin position="117"/>
        <end position="151"/>
    </location>
</feature>
<name>A0A8J6HKT4_TENMO</name>
<keyword evidence="1" id="KW-0175">Coiled coil</keyword>
<dbReference type="GO" id="GO:0034453">
    <property type="term" value="P:microtubule anchoring"/>
    <property type="evidence" value="ECO:0007669"/>
    <property type="project" value="InterPro"/>
</dbReference>
<comment type="caution">
    <text evidence="3">The sequence shown here is derived from an EMBL/GenBank/DDBJ whole genome shotgun (WGS) entry which is preliminary data.</text>
</comment>
<feature type="region of interest" description="Disordered" evidence="2">
    <location>
        <begin position="1"/>
        <end position="20"/>
    </location>
</feature>
<gene>
    <name evidence="3" type="ORF">GEV33_006946</name>
</gene>